<name>A0A8J5IDX0_9STRA</name>
<feature type="chain" id="PRO_5044496409" description="Secreted protein" evidence="2">
    <location>
        <begin position="35"/>
        <end position="94"/>
    </location>
</feature>
<evidence type="ECO:0008006" key="5">
    <source>
        <dbReference type="Google" id="ProtNLM"/>
    </source>
</evidence>
<protein>
    <recommendedName>
        <fullName evidence="5">Secreted protein</fullName>
    </recommendedName>
</protein>
<evidence type="ECO:0000256" key="1">
    <source>
        <dbReference type="SAM" id="MobiDB-lite"/>
    </source>
</evidence>
<keyword evidence="2" id="KW-0732">Signal</keyword>
<dbReference type="Proteomes" id="UP000709295">
    <property type="component" value="Unassembled WGS sequence"/>
</dbReference>
<organism evidence="3 4">
    <name type="scientific">Phytophthora aleatoria</name>
    <dbReference type="NCBI Taxonomy" id="2496075"/>
    <lineage>
        <taxon>Eukaryota</taxon>
        <taxon>Sar</taxon>
        <taxon>Stramenopiles</taxon>
        <taxon>Oomycota</taxon>
        <taxon>Peronosporomycetes</taxon>
        <taxon>Peronosporales</taxon>
        <taxon>Peronosporaceae</taxon>
        <taxon>Phytophthora</taxon>
    </lineage>
</organism>
<evidence type="ECO:0000256" key="2">
    <source>
        <dbReference type="SAM" id="SignalP"/>
    </source>
</evidence>
<sequence>MSAFPLAFGLLSVAARAWLMLAIWLAVVLAKVSGCEFYCAWCIRRRHRQTFPACFLGAPRDKPGVQNVLGFDGVHGDTSAPASNVETSGAQRKQ</sequence>
<reference evidence="3" key="1">
    <citation type="submission" date="2021-01" db="EMBL/GenBank/DDBJ databases">
        <title>Phytophthora aleatoria, a newly-described species from Pinus radiata is distinct from Phytophthora cactorum isolates based on comparative genomics.</title>
        <authorList>
            <person name="Mcdougal R."/>
            <person name="Panda P."/>
            <person name="Williams N."/>
            <person name="Studholme D.J."/>
        </authorList>
    </citation>
    <scope>NUCLEOTIDE SEQUENCE</scope>
    <source>
        <strain evidence="3">NZFS 4037</strain>
    </source>
</reference>
<evidence type="ECO:0000313" key="3">
    <source>
        <dbReference type="EMBL" id="KAG6947381.1"/>
    </source>
</evidence>
<accession>A0A8J5IDX0</accession>
<proteinExistence type="predicted"/>
<dbReference type="AlphaFoldDB" id="A0A8J5IDX0"/>
<comment type="caution">
    <text evidence="3">The sequence shown here is derived from an EMBL/GenBank/DDBJ whole genome shotgun (WGS) entry which is preliminary data.</text>
</comment>
<feature type="region of interest" description="Disordered" evidence="1">
    <location>
        <begin position="75"/>
        <end position="94"/>
    </location>
</feature>
<keyword evidence="4" id="KW-1185">Reference proteome</keyword>
<feature type="signal peptide" evidence="2">
    <location>
        <begin position="1"/>
        <end position="34"/>
    </location>
</feature>
<gene>
    <name evidence="3" type="ORF">JG688_00015581</name>
</gene>
<feature type="compositionally biased region" description="Polar residues" evidence="1">
    <location>
        <begin position="80"/>
        <end position="94"/>
    </location>
</feature>
<dbReference type="EMBL" id="JAENGY010001717">
    <property type="protein sequence ID" value="KAG6947381.1"/>
    <property type="molecule type" value="Genomic_DNA"/>
</dbReference>
<evidence type="ECO:0000313" key="4">
    <source>
        <dbReference type="Proteomes" id="UP000709295"/>
    </source>
</evidence>